<reference evidence="3" key="1">
    <citation type="journal article" date="2020" name="Stud. Mycol.">
        <title>101 Dothideomycetes genomes: a test case for predicting lifestyles and emergence of pathogens.</title>
        <authorList>
            <person name="Haridas S."/>
            <person name="Albert R."/>
            <person name="Binder M."/>
            <person name="Bloem J."/>
            <person name="Labutti K."/>
            <person name="Salamov A."/>
            <person name="Andreopoulos B."/>
            <person name="Baker S."/>
            <person name="Barry K."/>
            <person name="Bills G."/>
            <person name="Bluhm B."/>
            <person name="Cannon C."/>
            <person name="Castanera R."/>
            <person name="Culley D."/>
            <person name="Daum C."/>
            <person name="Ezra D."/>
            <person name="Gonzalez J."/>
            <person name="Henrissat B."/>
            <person name="Kuo A."/>
            <person name="Liang C."/>
            <person name="Lipzen A."/>
            <person name="Lutzoni F."/>
            <person name="Magnuson J."/>
            <person name="Mondo S."/>
            <person name="Nolan M."/>
            <person name="Ohm R."/>
            <person name="Pangilinan J."/>
            <person name="Park H.-J."/>
            <person name="Ramirez L."/>
            <person name="Alfaro M."/>
            <person name="Sun H."/>
            <person name="Tritt A."/>
            <person name="Yoshinaga Y."/>
            <person name="Zwiers L.-H."/>
            <person name="Turgeon B."/>
            <person name="Goodwin S."/>
            <person name="Spatafora J."/>
            <person name="Crous P."/>
            <person name="Grigoriev I."/>
        </authorList>
    </citation>
    <scope>NUCLEOTIDE SEQUENCE</scope>
    <source>
        <strain evidence="3">CBS 113979</strain>
    </source>
</reference>
<evidence type="ECO:0000313" key="3">
    <source>
        <dbReference type="EMBL" id="KAF1985530.1"/>
    </source>
</evidence>
<feature type="compositionally biased region" description="Basic and acidic residues" evidence="2">
    <location>
        <begin position="1"/>
        <end position="10"/>
    </location>
</feature>
<feature type="region of interest" description="Disordered" evidence="2">
    <location>
        <begin position="1"/>
        <end position="51"/>
    </location>
</feature>
<proteinExistence type="predicted"/>
<feature type="compositionally biased region" description="Polar residues" evidence="2">
    <location>
        <begin position="156"/>
        <end position="168"/>
    </location>
</feature>
<dbReference type="OrthoDB" id="3555317at2759"/>
<dbReference type="PANTHER" id="PTHR40618:SF1">
    <property type="entry name" value="B-ZIP TRANSCRIPTION FACTOR (EUROFUNG)"/>
    <property type="match status" value="1"/>
</dbReference>
<evidence type="ECO:0000313" key="4">
    <source>
        <dbReference type="Proteomes" id="UP000800041"/>
    </source>
</evidence>
<dbReference type="InterPro" id="IPR046347">
    <property type="entry name" value="bZIP_sf"/>
</dbReference>
<accession>A0A6G1GXN3</accession>
<dbReference type="PANTHER" id="PTHR40618">
    <property type="entry name" value="B-ZIP TRANSCRIPTION FACTOR (EUROFUNG)-RELATED"/>
    <property type="match status" value="1"/>
</dbReference>
<name>A0A6G1GXN3_9PEZI</name>
<evidence type="ECO:0000256" key="2">
    <source>
        <dbReference type="SAM" id="MobiDB-lite"/>
    </source>
</evidence>
<dbReference type="GO" id="GO:0003700">
    <property type="term" value="F:DNA-binding transcription factor activity"/>
    <property type="evidence" value="ECO:0007669"/>
    <property type="project" value="InterPro"/>
</dbReference>
<dbReference type="Proteomes" id="UP000800041">
    <property type="component" value="Unassembled WGS sequence"/>
</dbReference>
<organism evidence="3 4">
    <name type="scientific">Aulographum hederae CBS 113979</name>
    <dbReference type="NCBI Taxonomy" id="1176131"/>
    <lineage>
        <taxon>Eukaryota</taxon>
        <taxon>Fungi</taxon>
        <taxon>Dikarya</taxon>
        <taxon>Ascomycota</taxon>
        <taxon>Pezizomycotina</taxon>
        <taxon>Dothideomycetes</taxon>
        <taxon>Pleosporomycetidae</taxon>
        <taxon>Aulographales</taxon>
        <taxon>Aulographaceae</taxon>
    </lineage>
</organism>
<keyword evidence="1" id="KW-0175">Coiled coil</keyword>
<dbReference type="CDD" id="cd14688">
    <property type="entry name" value="bZIP_YAP"/>
    <property type="match status" value="1"/>
</dbReference>
<feature type="compositionally biased region" description="Basic and acidic residues" evidence="2">
    <location>
        <begin position="28"/>
        <end position="51"/>
    </location>
</feature>
<keyword evidence="4" id="KW-1185">Reference proteome</keyword>
<feature type="region of interest" description="Disordered" evidence="2">
    <location>
        <begin position="131"/>
        <end position="181"/>
    </location>
</feature>
<dbReference type="Gene3D" id="1.20.5.170">
    <property type="match status" value="1"/>
</dbReference>
<gene>
    <name evidence="3" type="ORF">K402DRAFT_394511</name>
</gene>
<evidence type="ECO:0008006" key="5">
    <source>
        <dbReference type="Google" id="ProtNLM"/>
    </source>
</evidence>
<feature type="coiled-coil region" evidence="1">
    <location>
        <begin position="62"/>
        <end position="89"/>
    </location>
</feature>
<dbReference type="SUPFAM" id="SSF57959">
    <property type="entry name" value="Leucine zipper domain"/>
    <property type="match status" value="1"/>
</dbReference>
<sequence length="636" mass="70456">MTSSESETRATRKRPRRSTKSASSEAADESKKQRGRPRVEANDENAADRRRTQIRLAQRAYRQRKETTITSLKKQVTDLQATVDSMNKAFLDFNDRAVSSGLLSSQPSLARELKGATEQFIQLTKAAHNATGFSEEEDDQEVADVEPASRKRTKATQKASSKHQAAQPTPSPDAVPASEEPANIGWGYSAAYDSSESSPNRLEAVASAYLPGMPLRDAAGMLERFQSPNSTNHIPLFPFRSFEQNQGNNENSESQALQQYHTILPSPPAIDFDVNLGDPIFPNAAKMDSTHFNLADSIFPNVTKMNSIQAPYTYSFQETNFGRRLHRAALERAYHLVANSHLRPNVYQRVFKLTLLYMNRDDILAKFKRILVRGTMESLENWQVPFIHLGGAGTHYPPKDADGNIQPIPNAYNVRMTGPSTLKTAKIEKSNPFMSLGTADGACEVNLEGWEGEWFDPHDVEGYLKEKGIVVQPQSSFAEAEISAADFVAPVPIRHELPPVPGSPANSTGALTVAASNSSISTPTTPEIDQNNFNQNGMDFWDDALNVPDMNAPGWFEDIGFDQLNWLGQPNNDSDVDFLMEGVEMPKPEPLPKKHVIIDVDKLINELVKRGSCLGRAPGFRRKDVDFAFNAAIIHN</sequence>
<evidence type="ECO:0000256" key="1">
    <source>
        <dbReference type="SAM" id="Coils"/>
    </source>
</evidence>
<feature type="compositionally biased region" description="Acidic residues" evidence="2">
    <location>
        <begin position="134"/>
        <end position="144"/>
    </location>
</feature>
<protein>
    <recommendedName>
        <fullName evidence="5">BZIP domain-containing protein</fullName>
    </recommendedName>
</protein>
<dbReference type="AlphaFoldDB" id="A0A6G1GXN3"/>
<dbReference type="EMBL" id="ML977161">
    <property type="protein sequence ID" value="KAF1985530.1"/>
    <property type="molecule type" value="Genomic_DNA"/>
</dbReference>